<dbReference type="GO" id="GO:1902600">
    <property type="term" value="P:proton transmembrane transport"/>
    <property type="evidence" value="ECO:0007669"/>
    <property type="project" value="UniProtKB-KW"/>
</dbReference>
<comment type="pathway">
    <text evidence="2 21">Energy metabolism; oxidative phosphorylation.</text>
</comment>
<dbReference type="PANTHER" id="PTHR33751:SF1">
    <property type="entry name" value="CBB3-TYPE CYTOCHROME C OXIDASE SUBUNIT FIXP"/>
    <property type="match status" value="1"/>
</dbReference>
<dbReference type="PIRSF" id="PIRSF000006">
    <property type="entry name" value="Cbb3-Cox_fixP"/>
    <property type="match status" value="1"/>
</dbReference>
<dbReference type="Pfam" id="PF13442">
    <property type="entry name" value="Cytochrome_CBB3"/>
    <property type="match status" value="2"/>
</dbReference>
<keyword evidence="5 21" id="KW-0813">Transport</keyword>
<feature type="domain" description="Cytochrome c" evidence="26">
    <location>
        <begin position="110"/>
        <end position="199"/>
    </location>
</feature>
<keyword evidence="18 21" id="KW-0406">Ion transport</keyword>
<evidence type="ECO:0000256" key="8">
    <source>
        <dbReference type="ARBA" id="ARBA00022617"/>
    </source>
</evidence>
<evidence type="ECO:0000256" key="16">
    <source>
        <dbReference type="ARBA" id="ARBA00023002"/>
    </source>
</evidence>
<dbReference type="RefSeq" id="WP_119062163.1">
    <property type="nucleotide sequence ID" value="NZ_QXDF01000002.1"/>
</dbReference>
<feature type="binding site" description="covalent" evidence="23">
    <location>
        <position position="126"/>
    </location>
    <ligand>
        <name>heme c</name>
        <dbReference type="ChEBI" id="CHEBI:61717"/>
        <label>1</label>
    </ligand>
</feature>
<feature type="binding site" description="axial binding residue" evidence="22">
    <location>
        <position position="174"/>
    </location>
    <ligand>
        <name>heme c</name>
        <dbReference type="ChEBI" id="CHEBI:61717"/>
        <label>2</label>
    </ligand>
    <ligandPart>
        <name>Fe</name>
        <dbReference type="ChEBI" id="CHEBI:18248"/>
    </ligandPart>
</feature>
<dbReference type="Proteomes" id="UP000266273">
    <property type="component" value="Unassembled WGS sequence"/>
</dbReference>
<comment type="function">
    <text evidence="20">C-type cytochrome. Part of the cbb3-type cytochrome c oxidase complex. FixP subunit is required for transferring electrons from donor cytochrome c via its heme groups to FixO subunit. From there, electrons are shuttled to the catalytic binuclear center of FixN subunit where oxygen reduction takes place. The complex also functions as a proton pump.</text>
</comment>
<keyword evidence="9 21" id="KW-0679">Respiratory chain</keyword>
<keyword evidence="19 21" id="KW-0472">Membrane</keyword>
<dbReference type="UniPathway" id="UPA00705"/>
<evidence type="ECO:0000256" key="25">
    <source>
        <dbReference type="SAM" id="Phobius"/>
    </source>
</evidence>
<dbReference type="GO" id="GO:0020037">
    <property type="term" value="F:heme binding"/>
    <property type="evidence" value="ECO:0007669"/>
    <property type="project" value="InterPro"/>
</dbReference>
<comment type="similarity">
    <text evidence="3 21">Belongs to the CcoP / FixP family.</text>
</comment>
<evidence type="ECO:0000256" key="12">
    <source>
        <dbReference type="ARBA" id="ARBA00022737"/>
    </source>
</evidence>
<accession>A0A397PFS1</accession>
<evidence type="ECO:0000256" key="9">
    <source>
        <dbReference type="ARBA" id="ARBA00022660"/>
    </source>
</evidence>
<comment type="subcellular location">
    <subcellularLocation>
        <location evidence="1 21">Cell inner membrane</location>
    </subcellularLocation>
</comment>
<evidence type="ECO:0000256" key="2">
    <source>
        <dbReference type="ARBA" id="ARBA00004673"/>
    </source>
</evidence>
<keyword evidence="14 21" id="KW-0249">Electron transport</keyword>
<dbReference type="InterPro" id="IPR032858">
    <property type="entry name" value="CcoP_N"/>
</dbReference>
<keyword evidence="11 21" id="KW-0479">Metal-binding</keyword>
<dbReference type="Gene3D" id="6.10.280.130">
    <property type="match status" value="1"/>
</dbReference>
<organism evidence="27 28">
    <name type="scientific">Dichotomicrobium thermohalophilum</name>
    <dbReference type="NCBI Taxonomy" id="933063"/>
    <lineage>
        <taxon>Bacteria</taxon>
        <taxon>Pseudomonadati</taxon>
        <taxon>Pseudomonadota</taxon>
        <taxon>Alphaproteobacteria</taxon>
        <taxon>Hyphomicrobiales</taxon>
        <taxon>Hyphomicrobiaceae</taxon>
        <taxon>Dichotomicrobium</taxon>
    </lineage>
</organism>
<feature type="binding site" description="covalent" evidence="23">
    <location>
        <position position="123"/>
    </location>
    <ligand>
        <name>heme c</name>
        <dbReference type="ChEBI" id="CHEBI:61717"/>
        <label>1</label>
    </ligand>
</feature>
<dbReference type="GO" id="GO:0005886">
    <property type="term" value="C:plasma membrane"/>
    <property type="evidence" value="ECO:0007669"/>
    <property type="project" value="UniProtKB-SubCell"/>
</dbReference>
<dbReference type="Gene3D" id="1.10.760.10">
    <property type="entry name" value="Cytochrome c-like domain"/>
    <property type="match status" value="2"/>
</dbReference>
<protein>
    <recommendedName>
        <fullName evidence="21">Cbb3-type cytochrome c oxidase subunit</fullName>
    </recommendedName>
</protein>
<dbReference type="InterPro" id="IPR009056">
    <property type="entry name" value="Cyt_c-like_dom"/>
</dbReference>
<evidence type="ECO:0000256" key="7">
    <source>
        <dbReference type="ARBA" id="ARBA00022519"/>
    </source>
</evidence>
<feature type="binding site" description="axial binding residue" evidence="22">
    <location>
        <position position="223"/>
    </location>
    <ligand>
        <name>heme c</name>
        <dbReference type="ChEBI" id="CHEBI:61717"/>
        <label>2</label>
    </ligand>
    <ligandPart>
        <name>Fe</name>
        <dbReference type="ChEBI" id="CHEBI:18248"/>
    </ligandPart>
</feature>
<evidence type="ECO:0000256" key="22">
    <source>
        <dbReference type="PIRSR" id="PIRSR000006-1"/>
    </source>
</evidence>
<dbReference type="InterPro" id="IPR038414">
    <property type="entry name" value="CcoP_N_sf"/>
</dbReference>
<evidence type="ECO:0000256" key="24">
    <source>
        <dbReference type="SAM" id="Coils"/>
    </source>
</evidence>
<feature type="domain" description="Cytochrome c" evidence="26">
    <location>
        <begin position="206"/>
        <end position="287"/>
    </location>
</feature>
<feature type="coiled-coil region" evidence="24">
    <location>
        <begin position="72"/>
        <end position="99"/>
    </location>
</feature>
<dbReference type="EMBL" id="QXDF01000002">
    <property type="protein sequence ID" value="RIA47808.1"/>
    <property type="molecule type" value="Genomic_DNA"/>
</dbReference>
<evidence type="ECO:0000256" key="13">
    <source>
        <dbReference type="ARBA" id="ARBA00022781"/>
    </source>
</evidence>
<keyword evidence="17 21" id="KW-0408">Iron</keyword>
<dbReference type="GO" id="GO:0005506">
    <property type="term" value="F:iron ion binding"/>
    <property type="evidence" value="ECO:0007669"/>
    <property type="project" value="InterPro"/>
</dbReference>
<keyword evidence="16 21" id="KW-0560">Oxidoreductase</keyword>
<dbReference type="Pfam" id="PF14715">
    <property type="entry name" value="FixP_N"/>
    <property type="match status" value="1"/>
</dbReference>
<dbReference type="InterPro" id="IPR008168">
    <property type="entry name" value="Cyt_C_IC"/>
</dbReference>
<evidence type="ECO:0000256" key="19">
    <source>
        <dbReference type="ARBA" id="ARBA00023136"/>
    </source>
</evidence>
<keyword evidence="12" id="KW-0677">Repeat</keyword>
<evidence type="ECO:0000256" key="20">
    <source>
        <dbReference type="ARBA" id="ARBA00025525"/>
    </source>
</evidence>
<dbReference type="NCBIfam" id="TIGR00782">
    <property type="entry name" value="ccoP"/>
    <property type="match status" value="1"/>
</dbReference>
<name>A0A397PFS1_9HYPH</name>
<evidence type="ECO:0000256" key="10">
    <source>
        <dbReference type="ARBA" id="ARBA00022692"/>
    </source>
</evidence>
<evidence type="ECO:0000313" key="28">
    <source>
        <dbReference type="Proteomes" id="UP000266273"/>
    </source>
</evidence>
<proteinExistence type="inferred from homology"/>
<evidence type="ECO:0000256" key="17">
    <source>
        <dbReference type="ARBA" id="ARBA00023004"/>
    </source>
</evidence>
<evidence type="ECO:0000256" key="11">
    <source>
        <dbReference type="ARBA" id="ARBA00022723"/>
    </source>
</evidence>
<keyword evidence="24" id="KW-0175">Coiled coil</keyword>
<comment type="subunit">
    <text evidence="4">Component of the cbb3-type cytochrome c oxidase at least composed of FixN, FixO, FixQ and FixP.</text>
</comment>
<feature type="binding site" description="covalent" evidence="23">
    <location>
        <position position="219"/>
    </location>
    <ligand>
        <name>heme c</name>
        <dbReference type="ChEBI" id="CHEBI:61717"/>
        <label>2</label>
    </ligand>
</feature>
<feature type="transmembrane region" description="Helical" evidence="25">
    <location>
        <begin position="34"/>
        <end position="53"/>
    </location>
</feature>
<evidence type="ECO:0000256" key="1">
    <source>
        <dbReference type="ARBA" id="ARBA00004533"/>
    </source>
</evidence>
<dbReference type="InterPro" id="IPR036909">
    <property type="entry name" value="Cyt_c-like_dom_sf"/>
</dbReference>
<keyword evidence="10 25" id="KW-0812">Transmembrane</keyword>
<dbReference type="InterPro" id="IPR050597">
    <property type="entry name" value="Cytochrome_c_Oxidase_Subunit"/>
</dbReference>
<evidence type="ECO:0000256" key="14">
    <source>
        <dbReference type="ARBA" id="ARBA00022982"/>
    </source>
</evidence>
<feature type="binding site" description="axial binding residue" evidence="22">
    <location>
        <position position="264"/>
    </location>
    <ligand>
        <name>heme c</name>
        <dbReference type="ChEBI" id="CHEBI:61717"/>
        <label>1</label>
    </ligand>
    <ligandPart>
        <name>Fe</name>
        <dbReference type="ChEBI" id="CHEBI:18248"/>
    </ligandPart>
</feature>
<keyword evidence="8 21" id="KW-0349">Heme</keyword>
<keyword evidence="6 21" id="KW-1003">Cell membrane</keyword>
<dbReference type="GO" id="GO:0016491">
    <property type="term" value="F:oxidoreductase activity"/>
    <property type="evidence" value="ECO:0007669"/>
    <property type="project" value="UniProtKB-KW"/>
</dbReference>
<evidence type="ECO:0000256" key="4">
    <source>
        <dbReference type="ARBA" id="ARBA00011203"/>
    </source>
</evidence>
<sequence length="290" mass="31974">MADKPERDDVTGIETTGHVWDDDLKELNKPLPKWWVYVFYVTIIWSIGYWILFPAWPLISSHTEGLLGYSQRAEVRSEIQEARAAQSQFTEQIEAAELTEIRGNPELLRFAMAGGEAAFGDNCAPCHGSGGQGFKGYPNLNDDSWIWGGELEDIHQTIRYGIRSDHPDARVSQMPRFGIDGILNDEQINDAAEYVRSLGGLEHDEAAAERGAEIFAQQCAFCHGENGKGMQDLGAPNLTDAIWLYGSSKDDIVTSIQTGRGGVMPNFVGRLDDVTIKQLAVYVHALGGGQ</sequence>
<keyword evidence="15 25" id="KW-1133">Transmembrane helix</keyword>
<evidence type="ECO:0000259" key="26">
    <source>
        <dbReference type="PROSITE" id="PS51007"/>
    </source>
</evidence>
<keyword evidence="13 21" id="KW-0375">Hydrogen ion transport</keyword>
<evidence type="ECO:0000256" key="23">
    <source>
        <dbReference type="PIRSR" id="PIRSR000006-2"/>
    </source>
</evidence>
<keyword evidence="7 21" id="KW-0997">Cell inner membrane</keyword>
<evidence type="ECO:0000256" key="21">
    <source>
        <dbReference type="PIRNR" id="PIRNR000006"/>
    </source>
</evidence>
<evidence type="ECO:0000256" key="18">
    <source>
        <dbReference type="ARBA" id="ARBA00023065"/>
    </source>
</evidence>
<evidence type="ECO:0000256" key="6">
    <source>
        <dbReference type="ARBA" id="ARBA00022475"/>
    </source>
</evidence>
<comment type="caution">
    <text evidence="27">The sequence shown here is derived from an EMBL/GenBank/DDBJ whole genome shotgun (WGS) entry which is preliminary data.</text>
</comment>
<evidence type="ECO:0000256" key="5">
    <source>
        <dbReference type="ARBA" id="ARBA00022448"/>
    </source>
</evidence>
<dbReference type="GO" id="GO:0006119">
    <property type="term" value="P:oxidative phosphorylation"/>
    <property type="evidence" value="ECO:0007669"/>
    <property type="project" value="UniProtKB-UniPathway"/>
</dbReference>
<dbReference type="InterPro" id="IPR004678">
    <property type="entry name" value="Cyt_c_oxidase_cbb3_su3"/>
</dbReference>
<feature type="binding site" description="covalent" evidence="23">
    <location>
        <position position="222"/>
    </location>
    <ligand>
        <name>heme c</name>
        <dbReference type="ChEBI" id="CHEBI:61717"/>
        <label>2</label>
    </ligand>
</feature>
<dbReference type="PROSITE" id="PS51007">
    <property type="entry name" value="CYTC"/>
    <property type="match status" value="2"/>
</dbReference>
<dbReference type="OrthoDB" id="9811281at2"/>
<gene>
    <name evidence="27" type="ORF">BXY53_2376</name>
</gene>
<dbReference type="PANTHER" id="PTHR33751">
    <property type="entry name" value="CBB3-TYPE CYTOCHROME C OXIDASE SUBUNIT FIXP"/>
    <property type="match status" value="1"/>
</dbReference>
<evidence type="ECO:0000313" key="27">
    <source>
        <dbReference type="EMBL" id="RIA47808.1"/>
    </source>
</evidence>
<dbReference type="PRINTS" id="PR00605">
    <property type="entry name" value="CYTCHROMECIC"/>
</dbReference>
<evidence type="ECO:0000256" key="15">
    <source>
        <dbReference type="ARBA" id="ARBA00022989"/>
    </source>
</evidence>
<keyword evidence="28" id="KW-1185">Reference proteome</keyword>
<reference evidence="27 28" key="1">
    <citation type="submission" date="2018-08" db="EMBL/GenBank/DDBJ databases">
        <title>Genomic Encyclopedia of Archaeal and Bacterial Type Strains, Phase II (KMG-II): from individual species to whole genera.</title>
        <authorList>
            <person name="Goeker M."/>
        </authorList>
    </citation>
    <scope>NUCLEOTIDE SEQUENCE [LARGE SCALE GENOMIC DNA]</scope>
    <source>
        <strain evidence="27 28">DSM 5002</strain>
    </source>
</reference>
<evidence type="ECO:0000256" key="3">
    <source>
        <dbReference type="ARBA" id="ARBA00006113"/>
    </source>
</evidence>
<dbReference type="AlphaFoldDB" id="A0A397PFS1"/>
<comment type="cofactor">
    <cofactor evidence="21 23">
        <name>heme c</name>
        <dbReference type="ChEBI" id="CHEBI:61717"/>
    </cofactor>
    <text evidence="21 23">Binds 2 heme C groups per subunit.</text>
</comment>
<feature type="binding site" description="axial binding residue" evidence="22">
    <location>
        <position position="127"/>
    </location>
    <ligand>
        <name>heme c</name>
        <dbReference type="ChEBI" id="CHEBI:61717"/>
        <label>1</label>
    </ligand>
    <ligandPart>
        <name>Fe</name>
        <dbReference type="ChEBI" id="CHEBI:18248"/>
    </ligandPart>
</feature>
<dbReference type="SUPFAM" id="SSF46626">
    <property type="entry name" value="Cytochrome c"/>
    <property type="match status" value="2"/>
</dbReference>
<dbReference type="GO" id="GO:0009055">
    <property type="term" value="F:electron transfer activity"/>
    <property type="evidence" value="ECO:0007669"/>
    <property type="project" value="InterPro"/>
</dbReference>